<dbReference type="Gene3D" id="3.30.1360.150">
    <property type="match status" value="1"/>
</dbReference>
<reference evidence="7 8" key="1">
    <citation type="submission" date="2016-10" db="EMBL/GenBank/DDBJ databases">
        <authorList>
            <person name="de Groot N.N."/>
        </authorList>
    </citation>
    <scope>NUCLEOTIDE SEQUENCE [LARGE SCALE GENOMIC DNA]</scope>
    <source>
        <strain evidence="7 8">Vu-144</strain>
    </source>
</reference>
<dbReference type="InterPro" id="IPR002591">
    <property type="entry name" value="Phosphodiest/P_Trfase"/>
</dbReference>
<dbReference type="GO" id="GO:0046872">
    <property type="term" value="F:metal ion binding"/>
    <property type="evidence" value="ECO:0007669"/>
    <property type="project" value="UniProtKB-KW"/>
</dbReference>
<feature type="binding site" evidence="5">
    <location>
        <position position="95"/>
    </location>
    <ligand>
        <name>substrate</name>
    </ligand>
</feature>
<feature type="signal peptide" evidence="6">
    <location>
        <begin position="1"/>
        <end position="19"/>
    </location>
</feature>
<feature type="chain" id="PRO_5011759682" evidence="6">
    <location>
        <begin position="20"/>
        <end position="542"/>
    </location>
</feature>
<dbReference type="STRING" id="551991.SAMN05192529_12316"/>
<keyword evidence="2" id="KW-0479">Metal-binding</keyword>
<dbReference type="AlphaFoldDB" id="A0A1H4BNV2"/>
<dbReference type="GO" id="GO:0004035">
    <property type="term" value="F:alkaline phosphatase activity"/>
    <property type="evidence" value="ECO:0007669"/>
    <property type="project" value="InterPro"/>
</dbReference>
<dbReference type="Proteomes" id="UP000199041">
    <property type="component" value="Unassembled WGS sequence"/>
</dbReference>
<evidence type="ECO:0000256" key="5">
    <source>
        <dbReference type="PIRSR" id="PIRSR031924-51"/>
    </source>
</evidence>
<gene>
    <name evidence="7" type="ORF">SAMN05192529_12316</name>
</gene>
<dbReference type="EMBL" id="FNQY01000023">
    <property type="protein sequence ID" value="SEA49748.1"/>
    <property type="molecule type" value="Genomic_DNA"/>
</dbReference>
<accession>A0A1H4BNV2</accession>
<keyword evidence="3 6" id="KW-0732">Signal</keyword>
<name>A0A1H4BNV2_9BACT</name>
<dbReference type="CDD" id="cd16016">
    <property type="entry name" value="AP-SPAP"/>
    <property type="match status" value="1"/>
</dbReference>
<dbReference type="PANTHER" id="PTHR10151">
    <property type="entry name" value="ECTONUCLEOTIDE PYROPHOSPHATASE/PHOSPHODIESTERASE"/>
    <property type="match status" value="1"/>
</dbReference>
<dbReference type="PIRSF" id="PIRSF031924">
    <property type="entry name" value="Pi-irrepressible_AP"/>
    <property type="match status" value="1"/>
</dbReference>
<sequence>MKKLALFSLLLAGFFTGSAQLERPKLVVGIVVDQMRWDYLYRYYDLYSDGGFKRMLSEGYSCGNTFINYLPSYTAVGHTSIFTGSVPAIHGIAGNSWIITKTGKSTYCTDDSTVQTVGAGGDAGKMSPRNLLATTITDELRLATNFQGKVVGVSLKDRASILPAGHNPTGAYWLDDPSGHFITSTYYKNELPGWVSSFNQQQLPEKLMSGQWKTLLPIDEYTQSTKDDAPWEGLLPAAKSPVFPYDLKAAYAKDKESLRETPFGNTLTLKFAEAAVAGEALGQDNVTDFLTINCASTDYSGHLVGPNAIEVEDVYLRLDKDLSEFFTYLDKKVGKGNYLVFLSADHGAAHAQGFMEHSKMPTGFITSLRSGLNKDLQQKFGVENLATSFSNEQVHFNQALTEAHNIDMDALKKETIDYLHLQPEISFVMDAANPGRSGVPEKIKEMIVNGYNKERSGAIKIVYNSGFLDSHYKTGTTHGSWYTYDTHIPLIFMGWKIPHGETNKTLHMTDIAPTIAALLHIQMPSGCIGDPITSITDQINGK</sequence>
<organism evidence="7 8">
    <name type="scientific">Arachidicoccus rhizosphaerae</name>
    <dbReference type="NCBI Taxonomy" id="551991"/>
    <lineage>
        <taxon>Bacteria</taxon>
        <taxon>Pseudomonadati</taxon>
        <taxon>Bacteroidota</taxon>
        <taxon>Chitinophagia</taxon>
        <taxon>Chitinophagales</taxon>
        <taxon>Chitinophagaceae</taxon>
        <taxon>Arachidicoccus</taxon>
    </lineage>
</organism>
<evidence type="ECO:0000313" key="7">
    <source>
        <dbReference type="EMBL" id="SEA49748.1"/>
    </source>
</evidence>
<dbReference type="InterPro" id="IPR026263">
    <property type="entry name" value="Alkaline_phosphatase_prok"/>
</dbReference>
<evidence type="ECO:0000313" key="8">
    <source>
        <dbReference type="Proteomes" id="UP000199041"/>
    </source>
</evidence>
<evidence type="ECO:0000256" key="6">
    <source>
        <dbReference type="SAM" id="SignalP"/>
    </source>
</evidence>
<evidence type="ECO:0000256" key="4">
    <source>
        <dbReference type="PIRSR" id="PIRSR031924-50"/>
    </source>
</evidence>
<evidence type="ECO:0000256" key="1">
    <source>
        <dbReference type="ARBA" id="ARBA00022553"/>
    </source>
</evidence>
<dbReference type="RefSeq" id="WP_091400304.1">
    <property type="nucleotide sequence ID" value="NZ_FNQY01000023.1"/>
</dbReference>
<dbReference type="Gene3D" id="3.40.720.10">
    <property type="entry name" value="Alkaline Phosphatase, subunit A"/>
    <property type="match status" value="1"/>
</dbReference>
<evidence type="ECO:0000256" key="2">
    <source>
        <dbReference type="ARBA" id="ARBA00022723"/>
    </source>
</evidence>
<keyword evidence="1 4" id="KW-0597">Phosphoprotein</keyword>
<proteinExistence type="predicted"/>
<protein>
    <submittedName>
        <fullName evidence="7">Type I phosphodiesterase / nucleotide pyrophosphatase</fullName>
    </submittedName>
</protein>
<dbReference type="InterPro" id="IPR017850">
    <property type="entry name" value="Alkaline_phosphatase_core_sf"/>
</dbReference>
<dbReference type="OrthoDB" id="9766127at2"/>
<dbReference type="PANTHER" id="PTHR10151:SF120">
    <property type="entry name" value="BIS(5'-ADENOSYL)-TRIPHOSPHATASE"/>
    <property type="match status" value="1"/>
</dbReference>
<dbReference type="NCBIfam" id="NF042991">
    <property type="entry name" value="alk_phos_PafA"/>
    <property type="match status" value="1"/>
</dbReference>
<dbReference type="SUPFAM" id="SSF53649">
    <property type="entry name" value="Alkaline phosphatase-like"/>
    <property type="match status" value="1"/>
</dbReference>
<feature type="binding site" evidence="5">
    <location>
        <begin position="156"/>
        <end position="158"/>
    </location>
    <ligand>
        <name>substrate</name>
    </ligand>
</feature>
<dbReference type="Pfam" id="PF01663">
    <property type="entry name" value="Phosphodiest"/>
    <property type="match status" value="1"/>
</dbReference>
<feature type="active site" description="Phosphothreonine intermediate" evidence="4">
    <location>
        <position position="74"/>
    </location>
</feature>
<evidence type="ECO:0000256" key="3">
    <source>
        <dbReference type="ARBA" id="ARBA00022729"/>
    </source>
</evidence>
<keyword evidence="8" id="KW-1185">Reference proteome</keyword>